<keyword evidence="3" id="KW-1185">Reference proteome</keyword>
<feature type="region of interest" description="Disordered" evidence="1">
    <location>
        <begin position="1"/>
        <end position="78"/>
    </location>
</feature>
<feature type="compositionally biased region" description="Low complexity" evidence="1">
    <location>
        <begin position="30"/>
        <end position="50"/>
    </location>
</feature>
<evidence type="ECO:0000313" key="2">
    <source>
        <dbReference type="EMBL" id="KIR80304.1"/>
    </source>
</evidence>
<reference evidence="2 3" key="1">
    <citation type="submission" date="2015-01" db="EMBL/GenBank/DDBJ databases">
        <title>The Genome Sequence of Cryptococcus gattii EJB2.</title>
        <authorList>
            <consortium name="The Broad Institute Genomics Platform"/>
            <person name="Cuomo C."/>
            <person name="Litvintseva A."/>
            <person name="Chen Y."/>
            <person name="Heitman J."/>
            <person name="Sun S."/>
            <person name="Springer D."/>
            <person name="Dromer F."/>
            <person name="Young S."/>
            <person name="Zeng Q."/>
            <person name="Gargeya S."/>
            <person name="Abouelleil A."/>
            <person name="Alvarado L."/>
            <person name="Chapman S.B."/>
            <person name="Gainer-Dewar J."/>
            <person name="Goldberg J."/>
            <person name="Griggs A."/>
            <person name="Gujja S."/>
            <person name="Hansen M."/>
            <person name="Howarth C."/>
            <person name="Imamovic A."/>
            <person name="Larimer J."/>
            <person name="Murphy C."/>
            <person name="Naylor J."/>
            <person name="Pearson M."/>
            <person name="Priest M."/>
            <person name="Roberts A."/>
            <person name="Saif S."/>
            <person name="Shea T."/>
            <person name="Sykes S."/>
            <person name="Wortman J."/>
            <person name="Nusbaum C."/>
            <person name="Birren B."/>
        </authorList>
    </citation>
    <scope>NUCLEOTIDE SEQUENCE [LARGE SCALE GENOMIC DNA]</scope>
    <source>
        <strain evidence="2 3">EJB2</strain>
    </source>
</reference>
<proteinExistence type="predicted"/>
<evidence type="ECO:0000313" key="3">
    <source>
        <dbReference type="Proteomes" id="UP000054272"/>
    </source>
</evidence>
<accession>A0ABR5BY45</accession>
<feature type="compositionally biased region" description="Polar residues" evidence="1">
    <location>
        <begin position="60"/>
        <end position="69"/>
    </location>
</feature>
<dbReference type="EMBL" id="KN848637">
    <property type="protein sequence ID" value="KIR80304.1"/>
    <property type="molecule type" value="Genomic_DNA"/>
</dbReference>
<gene>
    <name evidence="2" type="ORF">I306_02644</name>
</gene>
<organism evidence="2 3">
    <name type="scientific">Cryptococcus gattii EJB2</name>
    <dbReference type="NCBI Taxonomy" id="1296103"/>
    <lineage>
        <taxon>Eukaryota</taxon>
        <taxon>Fungi</taxon>
        <taxon>Dikarya</taxon>
        <taxon>Basidiomycota</taxon>
        <taxon>Agaricomycotina</taxon>
        <taxon>Tremellomycetes</taxon>
        <taxon>Tremellales</taxon>
        <taxon>Cryptococcaceae</taxon>
        <taxon>Cryptococcus</taxon>
        <taxon>Cryptococcus gattii species complex</taxon>
    </lineage>
</organism>
<dbReference type="Proteomes" id="UP000054272">
    <property type="component" value="Unassembled WGS sequence"/>
</dbReference>
<protein>
    <submittedName>
        <fullName evidence="2">Uncharacterized protein</fullName>
    </submittedName>
</protein>
<sequence>MQIMPSHWKSQQSPSKYSTADGPSPTSKESPATSTPKRTPATTTLRRTSAPLPPDKKITLTPNNASATPKEQKKTKKKKDFCAVGKILQNHQNVVLEEILQSLIINLKVPSPLPTSHLSQMEVFFPAHTMGRIGIEMWRHGMMDDSDAFFGSVLHMIQDCAHKIKRHLALMVIPAIIEAQPLPGFITEDESASLIVNFMNLALRTEPPSGRTYTATDIIDLFDTLWRCLDGFFVEPVIVKCVYFELLYLINQAITVRLQPGDDFQDVIIPIIDEVAPFQAPPPREIDLLISVKGVTSISVMPDAQSRRVANKGRTGDRIAKA</sequence>
<name>A0ABR5BY45_9TREE</name>
<evidence type="ECO:0000256" key="1">
    <source>
        <dbReference type="SAM" id="MobiDB-lite"/>
    </source>
</evidence>
<feature type="compositionally biased region" description="Polar residues" evidence="1">
    <location>
        <begin position="8"/>
        <end position="18"/>
    </location>
</feature>